<keyword evidence="5" id="KW-0813">Transport</keyword>
<evidence type="ECO:0000256" key="6">
    <source>
        <dbReference type="ARBA" id="ARBA00022490"/>
    </source>
</evidence>
<comment type="caution">
    <text evidence="11">The sequence shown here is derived from an EMBL/GenBank/DDBJ whole genome shotgun (WGS) entry which is preliminary data.</text>
</comment>
<gene>
    <name evidence="11" type="ORF">IGX34_09370</name>
</gene>
<evidence type="ECO:0000256" key="3">
    <source>
        <dbReference type="ARBA" id="ARBA00006602"/>
    </source>
</evidence>
<accession>A0ABR9G978</accession>
<evidence type="ECO:0000256" key="4">
    <source>
        <dbReference type="ARBA" id="ARBA00016507"/>
    </source>
</evidence>
<keyword evidence="11" id="KW-0969">Cilium</keyword>
<dbReference type="InterPro" id="IPR018035">
    <property type="entry name" value="Flagellar_FliH/T3SS_HrpE"/>
</dbReference>
<proteinExistence type="inferred from homology"/>
<dbReference type="Pfam" id="PF02108">
    <property type="entry name" value="FliH"/>
    <property type="match status" value="1"/>
</dbReference>
<dbReference type="Proteomes" id="UP000651010">
    <property type="component" value="Unassembled WGS sequence"/>
</dbReference>
<dbReference type="EMBL" id="JACZZA010000004">
    <property type="protein sequence ID" value="MBE1160600.1"/>
    <property type="molecule type" value="Genomic_DNA"/>
</dbReference>
<dbReference type="PANTHER" id="PTHR34982:SF1">
    <property type="entry name" value="FLAGELLAR ASSEMBLY PROTEIN FLIH"/>
    <property type="match status" value="1"/>
</dbReference>
<evidence type="ECO:0000256" key="8">
    <source>
        <dbReference type="ARBA" id="ARBA00022927"/>
    </source>
</evidence>
<keyword evidence="12" id="KW-1185">Reference proteome</keyword>
<sequence length="217" mass="23676">MTVYRRYHFPPLTRLLLGDAEAPSESAPADPALTEEVLEEYRKAGYAEGLADGLAEGGKAGREGAARAAKEARAALDALSGPFEALMAGFGQLQKDLRTDLREQVAGLVEQVARQVIRTELEAQPGQYLALIDEALAELPAPSDSVQVRLHPDDYQRVLDAAPRRAKRYGLVPDPQLEPGECRISAGERELDVGCAQRLVLCMEQVRKLLGEQEQSE</sequence>
<comment type="subcellular location">
    <subcellularLocation>
        <location evidence="2">Cytoplasm</location>
    </subcellularLocation>
</comment>
<feature type="domain" description="Flagellar assembly protein FliH/Type III secretion system HrpE" evidence="10">
    <location>
        <begin position="82"/>
        <end position="199"/>
    </location>
</feature>
<keyword evidence="6" id="KW-0963">Cytoplasm</keyword>
<keyword evidence="9" id="KW-1006">Bacterial flagellum protein export</keyword>
<dbReference type="RefSeq" id="WP_192555450.1">
    <property type="nucleotide sequence ID" value="NZ_JACZZA010000004.1"/>
</dbReference>
<name>A0ABR9G978_9GAMM</name>
<comment type="similarity">
    <text evidence="3">Belongs to the FliH family.</text>
</comment>
<keyword evidence="8" id="KW-0653">Protein transport</keyword>
<evidence type="ECO:0000256" key="1">
    <source>
        <dbReference type="ARBA" id="ARBA00003041"/>
    </source>
</evidence>
<evidence type="ECO:0000256" key="2">
    <source>
        <dbReference type="ARBA" id="ARBA00004496"/>
    </source>
</evidence>
<evidence type="ECO:0000256" key="5">
    <source>
        <dbReference type="ARBA" id="ARBA00022448"/>
    </source>
</evidence>
<organism evidence="11 12">
    <name type="scientific">Dyella acidiphila</name>
    <dbReference type="NCBI Taxonomy" id="2775866"/>
    <lineage>
        <taxon>Bacteria</taxon>
        <taxon>Pseudomonadati</taxon>
        <taxon>Pseudomonadota</taxon>
        <taxon>Gammaproteobacteria</taxon>
        <taxon>Lysobacterales</taxon>
        <taxon>Rhodanobacteraceae</taxon>
        <taxon>Dyella</taxon>
    </lineage>
</organism>
<protein>
    <recommendedName>
        <fullName evidence="4">Flagellar assembly protein FliH</fullName>
    </recommendedName>
</protein>
<evidence type="ECO:0000313" key="12">
    <source>
        <dbReference type="Proteomes" id="UP000651010"/>
    </source>
</evidence>
<evidence type="ECO:0000313" key="11">
    <source>
        <dbReference type="EMBL" id="MBE1160600.1"/>
    </source>
</evidence>
<reference evidence="11 12" key="1">
    <citation type="submission" date="2020-09" db="EMBL/GenBank/DDBJ databases">
        <title>Dyella sp. 7MK23 isolated from forest soil.</title>
        <authorList>
            <person name="Fu J."/>
        </authorList>
    </citation>
    <scope>NUCLEOTIDE SEQUENCE [LARGE SCALE GENOMIC DNA]</scope>
    <source>
        <strain evidence="11 12">7MK23</strain>
    </source>
</reference>
<comment type="function">
    <text evidence="1">Needed for flagellar regrowth and assembly.</text>
</comment>
<dbReference type="PANTHER" id="PTHR34982">
    <property type="entry name" value="YOP PROTEINS TRANSLOCATION PROTEIN L"/>
    <property type="match status" value="1"/>
</dbReference>
<evidence type="ECO:0000259" key="10">
    <source>
        <dbReference type="Pfam" id="PF02108"/>
    </source>
</evidence>
<dbReference type="PRINTS" id="PR01003">
    <property type="entry name" value="FLGFLIH"/>
</dbReference>
<dbReference type="InterPro" id="IPR000563">
    <property type="entry name" value="Flag_FliH"/>
</dbReference>
<keyword evidence="11" id="KW-0966">Cell projection</keyword>
<evidence type="ECO:0000256" key="7">
    <source>
        <dbReference type="ARBA" id="ARBA00022795"/>
    </source>
</evidence>
<keyword evidence="7" id="KW-1005">Bacterial flagellum biogenesis</keyword>
<evidence type="ECO:0000256" key="9">
    <source>
        <dbReference type="ARBA" id="ARBA00023225"/>
    </source>
</evidence>
<dbReference type="InterPro" id="IPR051472">
    <property type="entry name" value="T3SS_Stator/FliH"/>
</dbReference>
<keyword evidence="11" id="KW-0282">Flagellum</keyword>